<dbReference type="Proteomes" id="UP000588604">
    <property type="component" value="Unassembled WGS sequence"/>
</dbReference>
<name>A0A841N0Q0_9BACT</name>
<evidence type="ECO:0000313" key="1">
    <source>
        <dbReference type="EMBL" id="MBB6328498.1"/>
    </source>
</evidence>
<keyword evidence="2" id="KW-1185">Reference proteome</keyword>
<dbReference type="EMBL" id="JACIJO010000004">
    <property type="protein sequence ID" value="MBB6328498.1"/>
    <property type="molecule type" value="Genomic_DNA"/>
</dbReference>
<dbReference type="AlphaFoldDB" id="A0A841N0Q0"/>
<organism evidence="1 2">
    <name type="scientific">Algoriphagus iocasae</name>
    <dbReference type="NCBI Taxonomy" id="1836499"/>
    <lineage>
        <taxon>Bacteria</taxon>
        <taxon>Pseudomonadati</taxon>
        <taxon>Bacteroidota</taxon>
        <taxon>Cytophagia</taxon>
        <taxon>Cytophagales</taxon>
        <taxon>Cyclobacteriaceae</taxon>
        <taxon>Algoriphagus</taxon>
    </lineage>
</organism>
<proteinExistence type="predicted"/>
<gene>
    <name evidence="1" type="ORF">FHS59_004154</name>
</gene>
<dbReference type="RefSeq" id="WP_184497653.1">
    <property type="nucleotide sequence ID" value="NZ_JACIJO010000004.1"/>
</dbReference>
<accession>A0A841N0Q0</accession>
<reference evidence="1 2" key="1">
    <citation type="submission" date="2020-08" db="EMBL/GenBank/DDBJ databases">
        <title>Genomic Encyclopedia of Type Strains, Phase IV (KMG-IV): sequencing the most valuable type-strain genomes for metagenomic binning, comparative biology and taxonomic classification.</title>
        <authorList>
            <person name="Goeker M."/>
        </authorList>
    </citation>
    <scope>NUCLEOTIDE SEQUENCE [LARGE SCALE GENOMIC DNA]</scope>
    <source>
        <strain evidence="1 2">DSM 102044</strain>
    </source>
</reference>
<protein>
    <submittedName>
        <fullName evidence="1">Uncharacterized protein</fullName>
    </submittedName>
</protein>
<evidence type="ECO:0000313" key="2">
    <source>
        <dbReference type="Proteomes" id="UP000588604"/>
    </source>
</evidence>
<comment type="caution">
    <text evidence="1">The sequence shown here is derived from an EMBL/GenBank/DDBJ whole genome shotgun (WGS) entry which is preliminary data.</text>
</comment>
<sequence length="134" mass="15933">MTNEIQFDDNLWFIHKGCEGRHYLIGNPHTFYGRILAWCPKKERSFMVSVSEMEQMSDFSKYWIEGFLKGNEPEPPTDSNEDVDFESDEYKIWMEEIKLFNETGYWSGFDRNCEKCGTVLLKSEPEDICEECRK</sequence>